<evidence type="ECO:0000313" key="2">
    <source>
        <dbReference type="EMBL" id="TWX59621.1"/>
    </source>
</evidence>
<protein>
    <submittedName>
        <fullName evidence="3">Uncharacterized protein</fullName>
    </submittedName>
</protein>
<dbReference type="SUPFAM" id="SSF48452">
    <property type="entry name" value="TPR-like"/>
    <property type="match status" value="3"/>
</dbReference>
<dbReference type="OrthoDB" id="7052061at2"/>
<feature type="transmembrane region" description="Helical" evidence="1">
    <location>
        <begin position="45"/>
        <end position="67"/>
    </location>
</feature>
<keyword evidence="1" id="KW-0472">Membrane</keyword>
<dbReference type="RefSeq" id="WP_146796775.1">
    <property type="nucleotide sequence ID" value="NZ_VOLP01000002.1"/>
</dbReference>
<evidence type="ECO:0000313" key="4">
    <source>
        <dbReference type="Proteomes" id="UP000321525"/>
    </source>
</evidence>
<comment type="caution">
    <text evidence="3">The sequence shown here is derived from an EMBL/GenBank/DDBJ whole genome shotgun (WGS) entry which is preliminary data.</text>
</comment>
<accession>A0A5C6QKY6</accession>
<dbReference type="AlphaFoldDB" id="A0A5C6QKY6"/>
<reference evidence="3 5" key="1">
    <citation type="submission" date="2019-07" db="EMBL/GenBank/DDBJ databases">
        <title>Genomes of sea-ice associated Colwellia species.</title>
        <authorList>
            <person name="Bowman J.P."/>
        </authorList>
    </citation>
    <scope>NUCLEOTIDE SEQUENCE [LARGE SCALE GENOMIC DNA]</scope>
    <source>
        <strain evidence="2 4">ACAM 607</strain>
        <strain evidence="3 5">IC036</strain>
    </source>
</reference>
<keyword evidence="1" id="KW-1133">Transmembrane helix</keyword>
<dbReference type="Gene3D" id="3.40.50.10070">
    <property type="entry name" value="TolB, N-terminal domain"/>
    <property type="match status" value="1"/>
</dbReference>
<dbReference type="Gene3D" id="1.25.40.10">
    <property type="entry name" value="Tetratricopeptide repeat domain"/>
    <property type="match status" value="3"/>
</dbReference>
<proteinExistence type="predicted"/>
<name>A0A5C6QKY6_9GAMM</name>
<dbReference type="InterPro" id="IPR011990">
    <property type="entry name" value="TPR-like_helical_dom_sf"/>
</dbReference>
<dbReference type="PANTHER" id="PTHR12558">
    <property type="entry name" value="CELL DIVISION CYCLE 16,23,27"/>
    <property type="match status" value="1"/>
</dbReference>
<dbReference type="EMBL" id="VOLR01000011">
    <property type="protein sequence ID" value="TWX59621.1"/>
    <property type="molecule type" value="Genomic_DNA"/>
</dbReference>
<evidence type="ECO:0000313" key="5">
    <source>
        <dbReference type="Proteomes" id="UP000321917"/>
    </source>
</evidence>
<dbReference type="PANTHER" id="PTHR12558:SF13">
    <property type="entry name" value="CELL DIVISION CYCLE PROTEIN 27 HOMOLOG"/>
    <property type="match status" value="1"/>
</dbReference>
<organism evidence="3 5">
    <name type="scientific">Colwellia hornerae</name>
    <dbReference type="NCBI Taxonomy" id="89402"/>
    <lineage>
        <taxon>Bacteria</taxon>
        <taxon>Pseudomonadati</taxon>
        <taxon>Pseudomonadota</taxon>
        <taxon>Gammaproteobacteria</taxon>
        <taxon>Alteromonadales</taxon>
        <taxon>Colwelliaceae</taxon>
        <taxon>Colwellia</taxon>
    </lineage>
</organism>
<evidence type="ECO:0000313" key="3">
    <source>
        <dbReference type="EMBL" id="TWX69347.1"/>
    </source>
</evidence>
<keyword evidence="1" id="KW-0812">Transmembrane</keyword>
<gene>
    <name evidence="2" type="ORF">ESZ26_09255</name>
    <name evidence="3" type="ORF">ESZ27_05255</name>
</gene>
<dbReference type="EMBL" id="VOLQ01000007">
    <property type="protein sequence ID" value="TWX69347.1"/>
    <property type="molecule type" value="Genomic_DNA"/>
</dbReference>
<sequence length="750" mass="83789">MAESLISELKRRNVFKVGVAYLVLAWVVVQITSIAVPALHLPNWINTAVFFFGLIGFPFALFFAWAFEITPDGIKLESGISSGDSTAALTGRRLDFIIIGLMSIALLYFIYESRFQSATALVLPTDQAEVIAQVSIKVNTNNPSISESKGTSIAVLPFVNMSSDKEQEYFSDGISEEILNVLAKIPKLQVTSRSSAFAYKDTKINISEVAKVLGVKNVLEGSVRKSGARVRITAQLINAETDKHLWSESYDRELDDIFQVQDEISAEIVDALKETLGIVLVKTVSSVQTINPKAYDLYLQGLRGLHTYTFESLDNAAAALESATDIAPGFLMARIKLAETYARQIITGSRFDWQILDKAEALIKDVLSINPNSAEAYFVRSLIIKTDRKLRNQYAKEAYRLNPNNVDIIIRHAQSNGAGMGEDNARALFKRAQKVDPLNADLPYFFAVYLVQTLQKYSEAEQTLKQAIKVNPKNTFYPFYLGQIYAQHMGKIVDAIKLAENGARLDPNDPYFPQALSVYYLSLGSGLKSLEYADKAMSINANNAEIINQKVNSLIYLGQTAKALKLINDTVADANTVYPSKQLKERFITGAIYVLIKQNKLAEAETLINQHIPKIIERINQPYPATLNDIENINGLLLLACVYQAQGQLAKAEKLVKRVKQRDESFYLTGQSRLLGIEYMNLAISSSLENNDEQTIKYLEAAIDNGYLYNWRAHLLQSPYFIDLAQRPDFMALIGRLETEMLKQIALLKQ</sequence>
<dbReference type="Proteomes" id="UP000321525">
    <property type="component" value="Unassembled WGS sequence"/>
</dbReference>
<feature type="transmembrane region" description="Helical" evidence="1">
    <location>
        <begin position="20"/>
        <end position="39"/>
    </location>
</feature>
<dbReference type="Proteomes" id="UP000321917">
    <property type="component" value="Unassembled WGS sequence"/>
</dbReference>
<evidence type="ECO:0000256" key="1">
    <source>
        <dbReference type="SAM" id="Phobius"/>
    </source>
</evidence>
<feature type="transmembrane region" description="Helical" evidence="1">
    <location>
        <begin position="94"/>
        <end position="111"/>
    </location>
</feature>
<keyword evidence="4" id="KW-1185">Reference proteome</keyword>